<dbReference type="GO" id="GO:0016020">
    <property type="term" value="C:membrane"/>
    <property type="evidence" value="ECO:0007669"/>
    <property type="project" value="GOC"/>
</dbReference>
<dbReference type="Gene3D" id="3.90.550.20">
    <property type="match status" value="1"/>
</dbReference>
<keyword evidence="3" id="KW-1185">Reference proteome</keyword>
<feature type="region of interest" description="Disordered" evidence="1">
    <location>
        <begin position="1"/>
        <end position="27"/>
    </location>
</feature>
<evidence type="ECO:0000256" key="1">
    <source>
        <dbReference type="SAM" id="MobiDB-lite"/>
    </source>
</evidence>
<dbReference type="SUPFAM" id="SSF53448">
    <property type="entry name" value="Nucleotide-diphospho-sugar transferases"/>
    <property type="match status" value="1"/>
</dbReference>
<feature type="compositionally biased region" description="Polar residues" evidence="1">
    <location>
        <begin position="1"/>
        <end position="11"/>
    </location>
</feature>
<organism evidence="2 3">
    <name type="scientific">Methylomagnum ishizawai</name>
    <dbReference type="NCBI Taxonomy" id="1760988"/>
    <lineage>
        <taxon>Bacteria</taxon>
        <taxon>Pseudomonadati</taxon>
        <taxon>Pseudomonadota</taxon>
        <taxon>Gammaproteobacteria</taxon>
        <taxon>Methylococcales</taxon>
        <taxon>Methylococcaceae</taxon>
        <taxon>Methylomagnum</taxon>
    </lineage>
</organism>
<dbReference type="Pfam" id="PF05704">
    <property type="entry name" value="Caps_synth"/>
    <property type="match status" value="1"/>
</dbReference>
<dbReference type="InterPro" id="IPR051706">
    <property type="entry name" value="Glycosyltransferase_domain"/>
</dbReference>
<proteinExistence type="predicted"/>
<evidence type="ECO:0000313" key="3">
    <source>
        <dbReference type="Proteomes" id="UP000192923"/>
    </source>
</evidence>
<dbReference type="PANTHER" id="PTHR32385:SF15">
    <property type="entry name" value="INOSITOL PHOSPHOCERAMIDE MANNOSYLTRANSFERASE 1"/>
    <property type="match status" value="1"/>
</dbReference>
<dbReference type="GO" id="GO:0051999">
    <property type="term" value="P:mannosyl-inositol phosphorylceramide biosynthetic process"/>
    <property type="evidence" value="ECO:0007669"/>
    <property type="project" value="TreeGrafter"/>
</dbReference>
<dbReference type="PANTHER" id="PTHR32385">
    <property type="entry name" value="MANNOSYL PHOSPHORYLINOSITOL CERAMIDE SYNTHASE"/>
    <property type="match status" value="1"/>
</dbReference>
<dbReference type="AlphaFoldDB" id="A0A1Y6CWV7"/>
<dbReference type="RefSeq" id="WP_085212419.1">
    <property type="nucleotide sequence ID" value="NZ_FXAM01000001.1"/>
</dbReference>
<reference evidence="2 3" key="1">
    <citation type="submission" date="2016-12" db="EMBL/GenBank/DDBJ databases">
        <authorList>
            <person name="Song W.-J."/>
            <person name="Kurnit D.M."/>
        </authorList>
    </citation>
    <scope>NUCLEOTIDE SEQUENCE [LARGE SCALE GENOMIC DNA]</scope>
    <source>
        <strain evidence="2 3">175</strain>
    </source>
</reference>
<dbReference type="EMBL" id="FXAM01000001">
    <property type="protein sequence ID" value="SMF94756.1"/>
    <property type="molecule type" value="Genomic_DNA"/>
</dbReference>
<dbReference type="OrthoDB" id="9802987at2"/>
<dbReference type="InterPro" id="IPR008441">
    <property type="entry name" value="AfumC-like_glycosyl_Trfase"/>
</dbReference>
<evidence type="ECO:0000313" key="2">
    <source>
        <dbReference type="EMBL" id="SMF94756.1"/>
    </source>
</evidence>
<gene>
    <name evidence="2" type="ORF">SAMN02949497_2089</name>
</gene>
<dbReference type="InterPro" id="IPR029044">
    <property type="entry name" value="Nucleotide-diphossugar_trans"/>
</dbReference>
<protein>
    <submittedName>
        <fullName evidence="2">Capsular polysaccharide synthesis protein</fullName>
    </submittedName>
</protein>
<sequence length="499" mass="56681">MNTIKSPQKNPTIIPEKTADTAPNQNITNDGPRIIFQIWLSDTEDSRLPDELTAPKQSWIDNNPGWTHHLITNENLEEYLAGFHQSEAVRAALNDLENPVAKADLLRLAALVTHGGMFVNINLQCLRPIETWVDLSKNLFLVSKSNTLDKPRLINGLIWAKPGNPWLSSILQDALENIRTRHSSNLYDLAGTPVFNKFIAPILHQTTIESQAIQQSSWHHLISQNNFRSVPGLKYRQADKHWSKQQKTKPIFATSILDSEDWSYCPLLILAAPRTGIRYLSRYARSLGFDIPQETTIGHHGILSSSLVDTVFNIDENCVELRATRLLKPGVGFVWNTGPDLSRRYYVADMVARLIRNPFQNIPSLILENEADNRQNASYIQRRRVIEKYFGVDIEACHNEWERAAQIYLLWNRLIEDKIPAVKTLKIEDGTALFRMLSARLQPLEFTTPLGSQATEYSGPQASGIDKPEFTKNILTLLAPGTLDALSYFCKKYSYPWPE</sequence>
<dbReference type="STRING" id="1760988.SAMN02949497_2089"/>
<accession>A0A1Y6CWV7</accession>
<name>A0A1Y6CWV7_9GAMM</name>
<dbReference type="Proteomes" id="UP000192923">
    <property type="component" value="Unassembled WGS sequence"/>
</dbReference>
<dbReference type="GO" id="GO:0000030">
    <property type="term" value="F:mannosyltransferase activity"/>
    <property type="evidence" value="ECO:0007669"/>
    <property type="project" value="TreeGrafter"/>
</dbReference>